<dbReference type="InterPro" id="IPR040459">
    <property type="entry name" value="MJ1316"/>
</dbReference>
<dbReference type="InterPro" id="IPR013761">
    <property type="entry name" value="SAM/pointed_sf"/>
</dbReference>
<keyword evidence="3" id="KW-1185">Reference proteome</keyword>
<comment type="caution">
    <text evidence="2">The sequence shown here is derived from an EMBL/GenBank/DDBJ whole genome shotgun (WGS) entry which is preliminary data.</text>
</comment>
<dbReference type="AlphaFoldDB" id="A0AAU9K9T8"/>
<name>A0AAU9K9T8_9CILI</name>
<dbReference type="PROSITE" id="PS50105">
    <property type="entry name" value="SAM_DOMAIN"/>
    <property type="match status" value="1"/>
</dbReference>
<dbReference type="Pfam" id="PF04457">
    <property type="entry name" value="MJ1316"/>
    <property type="match status" value="1"/>
</dbReference>
<proteinExistence type="predicted"/>
<dbReference type="SUPFAM" id="SSF81383">
    <property type="entry name" value="F-box domain"/>
    <property type="match status" value="1"/>
</dbReference>
<dbReference type="Proteomes" id="UP001162131">
    <property type="component" value="Unassembled WGS sequence"/>
</dbReference>
<accession>A0AAU9K9T8</accession>
<dbReference type="Pfam" id="PF07647">
    <property type="entry name" value="SAM_2"/>
    <property type="match status" value="1"/>
</dbReference>
<dbReference type="InterPro" id="IPR036047">
    <property type="entry name" value="F-box-like_dom_sf"/>
</dbReference>
<dbReference type="InterPro" id="IPR009091">
    <property type="entry name" value="RCC1/BLIP-II"/>
</dbReference>
<dbReference type="Gene3D" id="2.130.10.30">
    <property type="entry name" value="Regulator of chromosome condensation 1/beta-lactamase-inhibitor protein II"/>
    <property type="match status" value="1"/>
</dbReference>
<evidence type="ECO:0000259" key="1">
    <source>
        <dbReference type="PROSITE" id="PS50105"/>
    </source>
</evidence>
<dbReference type="SUPFAM" id="SSF50985">
    <property type="entry name" value="RCC1/BLIP-II"/>
    <property type="match status" value="1"/>
</dbReference>
<gene>
    <name evidence="2" type="ORF">BSTOLATCC_MIC61057</name>
</gene>
<evidence type="ECO:0000313" key="2">
    <source>
        <dbReference type="EMBL" id="CAG9334441.1"/>
    </source>
</evidence>
<dbReference type="EMBL" id="CAJZBQ010000058">
    <property type="protein sequence ID" value="CAG9334441.1"/>
    <property type="molecule type" value="Genomic_DNA"/>
</dbReference>
<organism evidence="2 3">
    <name type="scientific">Blepharisma stoltei</name>
    <dbReference type="NCBI Taxonomy" id="1481888"/>
    <lineage>
        <taxon>Eukaryota</taxon>
        <taxon>Sar</taxon>
        <taxon>Alveolata</taxon>
        <taxon>Ciliophora</taxon>
        <taxon>Postciliodesmatophora</taxon>
        <taxon>Heterotrichea</taxon>
        <taxon>Heterotrichida</taxon>
        <taxon>Blepharismidae</taxon>
        <taxon>Blepharisma</taxon>
    </lineage>
</organism>
<sequence>MDYFQRTPNAVICIIFSYLNSTEVARLASLNKLFYECTSECLYNIFTQMGWGNPKISEAIQAFGQIYSKQVIVYKDWDSDLIQQVQFPGLRSVKEIKFGNLHTAILKHDGVVLSDLGKNEVTPCMYNIKQIECNMDRIIGLTEFNKIECLSVIGGQLIKSNWEGEGKITAIAVGASFFVGTEEGRVFAFSETLSAEVNFATPNTAAIKDLKATPKVLLILTVTGKLYQCELFNFTATQLFPTKFIALIALGYSHSIALAREEFPPLKDWNSQFLCEWMQKVGFEDCCRLITNHQIAGSELDNMDENYLFETLGIKEANRRNKLNLELSRVKNSSVSISCELYGWGKNLEMQICTDTNIVKKPVKMNLPEFYAEETIKAIHCNKFFTFLFTSFGRIFVKGGVPFRKLTKDEKKNFVHWRTIEDKFSQNSNCNILSISTSTYQIGIIYKNFSKKTREKTRMSMGDDVLNEILKNPRWNPSEFVIGYTDRFLGILELSAIEFSQSEIIKHRIQYFKRNGEIVWDRRTRLDLMKIN</sequence>
<reference evidence="2" key="1">
    <citation type="submission" date="2021-09" db="EMBL/GenBank/DDBJ databases">
        <authorList>
            <consortium name="AG Swart"/>
            <person name="Singh M."/>
            <person name="Singh A."/>
            <person name="Seah K."/>
            <person name="Emmerich C."/>
        </authorList>
    </citation>
    <scope>NUCLEOTIDE SEQUENCE</scope>
    <source>
        <strain evidence="2">ATCC30299</strain>
    </source>
</reference>
<protein>
    <recommendedName>
        <fullName evidence="1">SAM domain-containing protein</fullName>
    </recommendedName>
</protein>
<feature type="domain" description="SAM" evidence="1">
    <location>
        <begin position="269"/>
        <end position="333"/>
    </location>
</feature>
<dbReference type="InterPro" id="IPR001660">
    <property type="entry name" value="SAM"/>
</dbReference>
<dbReference type="SUPFAM" id="SSF47769">
    <property type="entry name" value="SAM/Pointed domain"/>
    <property type="match status" value="1"/>
</dbReference>
<evidence type="ECO:0000313" key="3">
    <source>
        <dbReference type="Proteomes" id="UP001162131"/>
    </source>
</evidence>